<keyword evidence="3" id="KW-1185">Reference proteome</keyword>
<dbReference type="Proteomes" id="UP000322245">
    <property type="component" value="Unassembled WGS sequence"/>
</dbReference>
<comment type="caution">
    <text evidence="2">The sequence shown here is derived from an EMBL/GenBank/DDBJ whole genome shotgun (WGS) entry which is preliminary data.</text>
</comment>
<accession>A0A5D3AM81</accession>
<proteinExistence type="predicted"/>
<sequence>MSTNESQYTVEDRDATYLLDELSKAKAEKRLREEQLPHDEDAPWDYDDDRHDWDLRH</sequence>
<evidence type="ECO:0000256" key="1">
    <source>
        <dbReference type="SAM" id="MobiDB-lite"/>
    </source>
</evidence>
<name>A0A5D3AM81_9TREE</name>
<protein>
    <submittedName>
        <fullName evidence="2">Uncharacterized protein</fullName>
    </submittedName>
</protein>
<dbReference type="AlphaFoldDB" id="A0A5D3AM81"/>
<organism evidence="2 3">
    <name type="scientific">Cryptococcus floricola</name>
    <dbReference type="NCBI Taxonomy" id="2591691"/>
    <lineage>
        <taxon>Eukaryota</taxon>
        <taxon>Fungi</taxon>
        <taxon>Dikarya</taxon>
        <taxon>Basidiomycota</taxon>
        <taxon>Agaricomycotina</taxon>
        <taxon>Tremellomycetes</taxon>
        <taxon>Tremellales</taxon>
        <taxon>Cryptococcaceae</taxon>
        <taxon>Cryptococcus</taxon>
    </lineage>
</organism>
<evidence type="ECO:0000313" key="3">
    <source>
        <dbReference type="Proteomes" id="UP000322245"/>
    </source>
</evidence>
<gene>
    <name evidence="2" type="ORF">B9479_008322</name>
</gene>
<feature type="compositionally biased region" description="Basic and acidic residues" evidence="1">
    <location>
        <begin position="48"/>
        <end position="57"/>
    </location>
</feature>
<evidence type="ECO:0000313" key="2">
    <source>
        <dbReference type="EMBL" id="TYJ51123.1"/>
    </source>
</evidence>
<feature type="region of interest" description="Disordered" evidence="1">
    <location>
        <begin position="28"/>
        <end position="57"/>
    </location>
</feature>
<reference evidence="2 3" key="1">
    <citation type="submission" date="2017-05" db="EMBL/GenBank/DDBJ databases">
        <title>The Genome Sequence of Tsuchiyaea wingfieldii DSM 27421.</title>
        <authorList>
            <person name="Cuomo C."/>
            <person name="Passer A."/>
            <person name="Billmyre B."/>
            <person name="Heitman J."/>
        </authorList>
    </citation>
    <scope>NUCLEOTIDE SEQUENCE [LARGE SCALE GENOMIC DNA]</scope>
    <source>
        <strain evidence="2 3">DSM 27421</strain>
    </source>
</reference>
<feature type="compositionally biased region" description="Basic and acidic residues" evidence="1">
    <location>
        <begin position="28"/>
        <end position="41"/>
    </location>
</feature>
<dbReference type="EMBL" id="NIDF01000432">
    <property type="protein sequence ID" value="TYJ51123.1"/>
    <property type="molecule type" value="Genomic_DNA"/>
</dbReference>